<organism evidence="5 6">
    <name type="scientific">Oncorhynchus mykiss</name>
    <name type="common">Rainbow trout</name>
    <name type="synonym">Salmo gairdneri</name>
    <dbReference type="NCBI Taxonomy" id="8022"/>
    <lineage>
        <taxon>Eukaryota</taxon>
        <taxon>Metazoa</taxon>
        <taxon>Chordata</taxon>
        <taxon>Craniata</taxon>
        <taxon>Vertebrata</taxon>
        <taxon>Euteleostomi</taxon>
        <taxon>Actinopterygii</taxon>
        <taxon>Neopterygii</taxon>
        <taxon>Teleostei</taxon>
        <taxon>Protacanthopterygii</taxon>
        <taxon>Salmoniformes</taxon>
        <taxon>Salmonidae</taxon>
        <taxon>Salmoninae</taxon>
        <taxon>Oncorhynchus</taxon>
    </lineage>
</organism>
<feature type="region of interest" description="Disordered" evidence="2">
    <location>
        <begin position="247"/>
        <end position="294"/>
    </location>
</feature>
<dbReference type="Gene3D" id="2.60.120.920">
    <property type="match status" value="1"/>
</dbReference>
<feature type="compositionally biased region" description="Basic and acidic residues" evidence="2">
    <location>
        <begin position="259"/>
        <end position="269"/>
    </location>
</feature>
<dbReference type="PROSITE" id="PS50853">
    <property type="entry name" value="FN3"/>
    <property type="match status" value="1"/>
</dbReference>
<dbReference type="PRINTS" id="PR01407">
    <property type="entry name" value="BUTYPHLNCDUF"/>
</dbReference>
<feature type="domain" description="B30.2/SPRY" evidence="3">
    <location>
        <begin position="241"/>
        <end position="433"/>
    </location>
</feature>
<evidence type="ECO:0000256" key="1">
    <source>
        <dbReference type="ARBA" id="ARBA00023054"/>
    </source>
</evidence>
<sequence length="456" mass="50702">EALQRIITTLANKNEELHNFMETLSHSLAGVQVNCPQAVSDLEEEFDRLFTILVEMKESMINTIKQEGAKKTQELQHQLTQSGGALKSAVELLEFANNALDIKDEDDARICCCLFKYPFLCVVSVPRAPEMEVGDCLVLDNTVSLAWKMPVEDSKIDHYILEYRKTDHEGLPRIKDERCWEVVDNIKTTEYSLSGLKFDSKFMNFRVRACNKAAAGEYSDPVTLETRAFNFGFDSSSSHLNLKVEDRSVEWDPQGGKGLESKVKGKENKGSGTPSPKRTSTTRSPAIRGGRDRFTGESYTVLGDTSMDCGQHYWEVKALKDCKSYSVGVSYRNLGKFDQLGKTNTTWCIHINNWLQPSFAAKHNNKAKSLDGTAPGRIGVFCDLDSGQLSFYNAETKQLIHTFKAKFSQPVVPAFMVWCGGLSLSTGMQVPSAVKSFQKTENGLGGSNSSLNSMAQ</sequence>
<dbReference type="InterPro" id="IPR013783">
    <property type="entry name" value="Ig-like_fold"/>
</dbReference>
<evidence type="ECO:0000259" key="3">
    <source>
        <dbReference type="PROSITE" id="PS50188"/>
    </source>
</evidence>
<dbReference type="SUPFAM" id="SSF49899">
    <property type="entry name" value="Concanavalin A-like lectins/glucanases"/>
    <property type="match status" value="1"/>
</dbReference>
<dbReference type="CDD" id="cd00063">
    <property type="entry name" value="FN3"/>
    <property type="match status" value="1"/>
</dbReference>
<keyword evidence="6" id="KW-1185">Reference proteome</keyword>
<dbReference type="Pfam" id="PF00041">
    <property type="entry name" value="fn3"/>
    <property type="match status" value="1"/>
</dbReference>
<dbReference type="AlphaFoldDB" id="A0A8K9XFW7"/>
<name>A0A8K9XFW7_ONCMY</name>
<dbReference type="InterPro" id="IPR003877">
    <property type="entry name" value="SPRY_dom"/>
</dbReference>
<feature type="domain" description="Fibronectin type-III" evidence="4">
    <location>
        <begin position="125"/>
        <end position="229"/>
    </location>
</feature>
<dbReference type="InterPro" id="IPR043136">
    <property type="entry name" value="B30.2/SPRY_sf"/>
</dbReference>
<protein>
    <submittedName>
        <fullName evidence="5">Fibronectin type III and SPRY domain containing 1-like</fullName>
    </submittedName>
</protein>
<dbReference type="PROSITE" id="PS50188">
    <property type="entry name" value="B302_SPRY"/>
    <property type="match status" value="1"/>
</dbReference>
<dbReference type="GeneTree" id="ENSGT00940000157979"/>
<dbReference type="SMART" id="SM00449">
    <property type="entry name" value="SPRY"/>
    <property type="match status" value="1"/>
</dbReference>
<dbReference type="InterPro" id="IPR013320">
    <property type="entry name" value="ConA-like_dom_sf"/>
</dbReference>
<evidence type="ECO:0000313" key="5">
    <source>
        <dbReference type="Ensembl" id="ENSOMYP00000132795.1"/>
    </source>
</evidence>
<dbReference type="InterPro" id="IPR003879">
    <property type="entry name" value="Butyrophylin_SPRY"/>
</dbReference>
<dbReference type="InterPro" id="IPR003961">
    <property type="entry name" value="FN3_dom"/>
</dbReference>
<accession>A0A8K9XFW7</accession>
<evidence type="ECO:0000313" key="6">
    <source>
        <dbReference type="Proteomes" id="UP000694395"/>
    </source>
</evidence>
<dbReference type="PANTHER" id="PTHR24099">
    <property type="entry name" value="E3 UBIQUITIN-PROTEIN LIGASE TRIM36-RELATED"/>
    <property type="match status" value="1"/>
</dbReference>
<dbReference type="PANTHER" id="PTHR24099:SF8">
    <property type="entry name" value="FSD1-LIKE PROTEIN"/>
    <property type="match status" value="1"/>
</dbReference>
<gene>
    <name evidence="5" type="primary">LOC110536872</name>
</gene>
<proteinExistence type="predicted"/>
<dbReference type="Proteomes" id="UP000694395">
    <property type="component" value="Chromosome 12"/>
</dbReference>
<dbReference type="Ensembl" id="ENSOMYT00000131818.1">
    <property type="protein sequence ID" value="ENSOMYP00000132795.1"/>
    <property type="gene ID" value="ENSOMYG00000006689.2"/>
</dbReference>
<dbReference type="InterPro" id="IPR050617">
    <property type="entry name" value="E3_ligase_FN3/SPRY"/>
</dbReference>
<dbReference type="InterPro" id="IPR001870">
    <property type="entry name" value="B30.2/SPRY"/>
</dbReference>
<dbReference type="Gene3D" id="2.60.40.10">
    <property type="entry name" value="Immunoglobulins"/>
    <property type="match status" value="1"/>
</dbReference>
<evidence type="ECO:0000256" key="2">
    <source>
        <dbReference type="SAM" id="MobiDB-lite"/>
    </source>
</evidence>
<keyword evidence="1" id="KW-0175">Coiled coil</keyword>
<reference evidence="5" key="2">
    <citation type="submission" date="2025-08" db="UniProtKB">
        <authorList>
            <consortium name="Ensembl"/>
        </authorList>
    </citation>
    <scope>IDENTIFICATION</scope>
</reference>
<dbReference type="Pfam" id="PF00622">
    <property type="entry name" value="SPRY"/>
    <property type="match status" value="1"/>
</dbReference>
<dbReference type="SUPFAM" id="SSF49265">
    <property type="entry name" value="Fibronectin type III"/>
    <property type="match status" value="1"/>
</dbReference>
<reference evidence="5" key="1">
    <citation type="submission" date="2020-07" db="EMBL/GenBank/DDBJ databases">
        <title>A long reads based de novo assembly of the rainbow trout Arlee double haploid line genome.</title>
        <authorList>
            <person name="Gao G."/>
            <person name="Palti Y."/>
        </authorList>
    </citation>
    <scope>NUCLEOTIDE SEQUENCE [LARGE SCALE GENOMIC DNA]</scope>
</reference>
<feature type="compositionally biased region" description="Low complexity" evidence="2">
    <location>
        <begin position="270"/>
        <end position="285"/>
    </location>
</feature>
<reference evidence="5" key="3">
    <citation type="submission" date="2025-09" db="UniProtKB">
        <authorList>
            <consortium name="Ensembl"/>
        </authorList>
    </citation>
    <scope>IDENTIFICATION</scope>
</reference>
<dbReference type="InterPro" id="IPR036116">
    <property type="entry name" value="FN3_sf"/>
</dbReference>
<evidence type="ECO:0000259" key="4">
    <source>
        <dbReference type="PROSITE" id="PS50853"/>
    </source>
</evidence>
<dbReference type="Gene3D" id="1.20.5.170">
    <property type="match status" value="1"/>
</dbReference>